<evidence type="ECO:0000256" key="1">
    <source>
        <dbReference type="SAM" id="Phobius"/>
    </source>
</evidence>
<keyword evidence="1" id="KW-0472">Membrane</keyword>
<dbReference type="OrthoDB" id="2290414at2"/>
<keyword evidence="3" id="KW-1185">Reference proteome</keyword>
<dbReference type="RefSeq" id="WP_130844797.1">
    <property type="nucleotide sequence ID" value="NZ_BJDY01000004.1"/>
</dbReference>
<sequence length="143" mass="16357">MKLRTLLGDYLKGLVCYVIVGYFVTANPDGTLNWHWNVLNIWLTSSYLIFYPLLLNRVPQLRRPWLAMKSLTNSGFKASLDDRSSYHQATNPVMNRYDMADRMQRQDDGANLAITLLVRGVYMLIAIPGLIIYGIWTGIKKAS</sequence>
<evidence type="ECO:0000313" key="3">
    <source>
        <dbReference type="Proteomes" id="UP000289996"/>
    </source>
</evidence>
<dbReference type="AlphaFoldDB" id="A0A660E5Y7"/>
<organism evidence="2 3">
    <name type="scientific">Lactiplantibacillus mudanjiangensis</name>
    <dbReference type="NCBI Taxonomy" id="1296538"/>
    <lineage>
        <taxon>Bacteria</taxon>
        <taxon>Bacillati</taxon>
        <taxon>Bacillota</taxon>
        <taxon>Bacilli</taxon>
        <taxon>Lactobacillales</taxon>
        <taxon>Lactobacillaceae</taxon>
        <taxon>Lactiplantibacillus</taxon>
    </lineage>
</organism>
<keyword evidence="1" id="KW-1133">Transmembrane helix</keyword>
<accession>A0A660E5Y7</accession>
<reference evidence="2 3" key="1">
    <citation type="submission" date="2018-11" db="EMBL/GenBank/DDBJ databases">
        <authorList>
            <person name="Wuyts S."/>
        </authorList>
    </citation>
    <scope>NUCLEOTIDE SEQUENCE [LARGE SCALE GENOMIC DNA]</scope>
    <source>
        <strain evidence="2">Lactobacillus mudanjiangensis AMBF249</strain>
    </source>
</reference>
<protein>
    <submittedName>
        <fullName evidence="2">Uncharacterized protein</fullName>
    </submittedName>
</protein>
<feature type="transmembrane region" description="Helical" evidence="1">
    <location>
        <begin position="7"/>
        <end position="24"/>
    </location>
</feature>
<dbReference type="EMBL" id="UYIG01000112">
    <property type="protein sequence ID" value="VDG28465.1"/>
    <property type="molecule type" value="Genomic_DNA"/>
</dbReference>
<dbReference type="Proteomes" id="UP000289996">
    <property type="component" value="Unassembled WGS sequence"/>
</dbReference>
<evidence type="ECO:0000313" key="2">
    <source>
        <dbReference type="EMBL" id="VDG28465.1"/>
    </source>
</evidence>
<gene>
    <name evidence="2" type="ORF">MUDAN_MDHGFNIF_00651</name>
</gene>
<name>A0A660E5Y7_9LACO</name>
<feature type="transmembrane region" description="Helical" evidence="1">
    <location>
        <begin position="112"/>
        <end position="136"/>
    </location>
</feature>
<feature type="transmembrane region" description="Helical" evidence="1">
    <location>
        <begin position="36"/>
        <end position="55"/>
    </location>
</feature>
<proteinExistence type="predicted"/>
<keyword evidence="1" id="KW-0812">Transmembrane</keyword>